<sequence length="280" mass="31110">MPAVRRVSKIDTLELKLEIEKRVGPVKYQKYFTLLTNYFSCKVKKPVFDKTCLGLLGLENVSLHNELVLAIIKNSGLAPQKHLKSDVFLASPRKGRTPNIRESKLKEKKRSVEEQQSATELLSLGSKPPLEVNSVEDGEEVEQGVLSPGVYSRTPVNAPLGISVHSKETRKVLSTGSDSMYQTETCHYSGHLPVTSLLRNRVKHKLKAEGLDISMDCANLLNNGLDCFLKRVIKPSLELARSRSSQRAGALFSTSMLDFRVAAEINPKVLGEFAHILDEN</sequence>
<dbReference type="GO" id="GO:0006357">
    <property type="term" value="P:regulation of transcription by RNA polymerase II"/>
    <property type="evidence" value="ECO:0007669"/>
    <property type="project" value="TreeGrafter"/>
</dbReference>
<dbReference type="GO" id="GO:0003713">
    <property type="term" value="F:transcription coactivator activity"/>
    <property type="evidence" value="ECO:0007669"/>
    <property type="project" value="TreeGrafter"/>
</dbReference>
<dbReference type="AlphaFoldDB" id="A0A699IKV2"/>
<proteinExistence type="predicted"/>
<feature type="compositionally biased region" description="Basic and acidic residues" evidence="1">
    <location>
        <begin position="99"/>
        <end position="113"/>
    </location>
</feature>
<reference evidence="2" key="1">
    <citation type="journal article" date="2019" name="Sci. Rep.">
        <title>Draft genome of Tanacetum cinerariifolium, the natural source of mosquito coil.</title>
        <authorList>
            <person name="Yamashiro T."/>
            <person name="Shiraishi A."/>
            <person name="Satake H."/>
            <person name="Nakayama K."/>
        </authorList>
    </citation>
    <scope>NUCLEOTIDE SEQUENCE</scope>
</reference>
<comment type="caution">
    <text evidence="2">The sequence shown here is derived from an EMBL/GenBank/DDBJ whole genome shotgun (WGS) entry which is preliminary data.</text>
</comment>
<evidence type="ECO:0000256" key="1">
    <source>
        <dbReference type="SAM" id="MobiDB-lite"/>
    </source>
</evidence>
<dbReference type="InterPro" id="IPR024738">
    <property type="entry name" value="Hfi1/Tada1"/>
</dbReference>
<protein>
    <submittedName>
        <fullName evidence="2">Transcriptional coactivator Hfi1/transcriptional adapter 1</fullName>
    </submittedName>
</protein>
<gene>
    <name evidence="2" type="ORF">Tci_530763</name>
</gene>
<feature type="region of interest" description="Disordered" evidence="1">
    <location>
        <begin position="94"/>
        <end position="117"/>
    </location>
</feature>
<dbReference type="EMBL" id="BKCJ010297350">
    <property type="protein sequence ID" value="GEZ58790.1"/>
    <property type="molecule type" value="Genomic_DNA"/>
</dbReference>
<name>A0A699IKV2_TANCI</name>
<dbReference type="GO" id="GO:0000124">
    <property type="term" value="C:SAGA complex"/>
    <property type="evidence" value="ECO:0007669"/>
    <property type="project" value="TreeGrafter"/>
</dbReference>
<accession>A0A699IKV2</accession>
<dbReference type="Pfam" id="PF12767">
    <property type="entry name" value="SAGA-Tad1"/>
    <property type="match status" value="1"/>
</dbReference>
<evidence type="ECO:0000313" key="2">
    <source>
        <dbReference type="EMBL" id="GEZ58790.1"/>
    </source>
</evidence>
<dbReference type="PANTHER" id="PTHR21277">
    <property type="entry name" value="TRANSCRIPTIONAL ADAPTER 1"/>
    <property type="match status" value="1"/>
</dbReference>
<dbReference type="PANTHER" id="PTHR21277:SF36">
    <property type="entry name" value="TRANSCRIPTIONAL COACTIVATOR HFI1_TRANSCRIPTIONAL ADAPTER 1"/>
    <property type="match status" value="1"/>
</dbReference>
<organism evidence="2">
    <name type="scientific">Tanacetum cinerariifolium</name>
    <name type="common">Dalmatian daisy</name>
    <name type="synonym">Chrysanthemum cinerariifolium</name>
    <dbReference type="NCBI Taxonomy" id="118510"/>
    <lineage>
        <taxon>Eukaryota</taxon>
        <taxon>Viridiplantae</taxon>
        <taxon>Streptophyta</taxon>
        <taxon>Embryophyta</taxon>
        <taxon>Tracheophyta</taxon>
        <taxon>Spermatophyta</taxon>
        <taxon>Magnoliopsida</taxon>
        <taxon>eudicotyledons</taxon>
        <taxon>Gunneridae</taxon>
        <taxon>Pentapetalae</taxon>
        <taxon>asterids</taxon>
        <taxon>campanulids</taxon>
        <taxon>Asterales</taxon>
        <taxon>Asteraceae</taxon>
        <taxon>Asteroideae</taxon>
        <taxon>Anthemideae</taxon>
        <taxon>Anthemidinae</taxon>
        <taxon>Tanacetum</taxon>
    </lineage>
</organism>